<keyword evidence="1" id="KW-0472">Membrane</keyword>
<evidence type="ECO:0000313" key="3">
    <source>
        <dbReference type="Proteomes" id="UP000800235"/>
    </source>
</evidence>
<keyword evidence="1" id="KW-1133">Transmembrane helix</keyword>
<proteinExistence type="predicted"/>
<organism evidence="2 3">
    <name type="scientific">Tothia fuscella</name>
    <dbReference type="NCBI Taxonomy" id="1048955"/>
    <lineage>
        <taxon>Eukaryota</taxon>
        <taxon>Fungi</taxon>
        <taxon>Dikarya</taxon>
        <taxon>Ascomycota</taxon>
        <taxon>Pezizomycotina</taxon>
        <taxon>Dothideomycetes</taxon>
        <taxon>Pleosporomycetidae</taxon>
        <taxon>Venturiales</taxon>
        <taxon>Cylindrosympodiaceae</taxon>
        <taxon>Tothia</taxon>
    </lineage>
</organism>
<evidence type="ECO:0000313" key="2">
    <source>
        <dbReference type="EMBL" id="KAF2422132.1"/>
    </source>
</evidence>
<dbReference type="EMBL" id="MU007093">
    <property type="protein sequence ID" value="KAF2422132.1"/>
    <property type="molecule type" value="Genomic_DNA"/>
</dbReference>
<name>A0A9P4NI58_9PEZI</name>
<comment type="caution">
    <text evidence="2">The sequence shown here is derived from an EMBL/GenBank/DDBJ whole genome shotgun (WGS) entry which is preliminary data.</text>
</comment>
<dbReference type="Proteomes" id="UP000800235">
    <property type="component" value="Unassembled WGS sequence"/>
</dbReference>
<feature type="transmembrane region" description="Helical" evidence="1">
    <location>
        <begin position="43"/>
        <end position="66"/>
    </location>
</feature>
<sequence length="136" mass="15277">MRCPPRGVATNGYYHDAQDTFLAVNGRCGGGRISRFESIIESITILSGLYFNSSLLIISSSFFLILTTTYSCTFERIVNSVQFAVVDTFLAGLDEQYIRRLVCLDRISCIFLFHIGDSYIQHLSSGILSWGDRAER</sequence>
<accession>A0A9P4NI58</accession>
<gene>
    <name evidence="2" type="ORF">EJ08DRAFT_485315</name>
</gene>
<keyword evidence="1" id="KW-0812">Transmembrane</keyword>
<keyword evidence="3" id="KW-1185">Reference proteome</keyword>
<protein>
    <submittedName>
        <fullName evidence="2">Uncharacterized protein</fullName>
    </submittedName>
</protein>
<reference evidence="2" key="1">
    <citation type="journal article" date="2020" name="Stud. Mycol.">
        <title>101 Dothideomycetes genomes: a test case for predicting lifestyles and emergence of pathogens.</title>
        <authorList>
            <person name="Haridas S."/>
            <person name="Albert R."/>
            <person name="Binder M."/>
            <person name="Bloem J."/>
            <person name="Labutti K."/>
            <person name="Salamov A."/>
            <person name="Andreopoulos B."/>
            <person name="Baker S."/>
            <person name="Barry K."/>
            <person name="Bills G."/>
            <person name="Bluhm B."/>
            <person name="Cannon C."/>
            <person name="Castanera R."/>
            <person name="Culley D."/>
            <person name="Daum C."/>
            <person name="Ezra D."/>
            <person name="Gonzalez J."/>
            <person name="Henrissat B."/>
            <person name="Kuo A."/>
            <person name="Liang C."/>
            <person name="Lipzen A."/>
            <person name="Lutzoni F."/>
            <person name="Magnuson J."/>
            <person name="Mondo S."/>
            <person name="Nolan M."/>
            <person name="Ohm R."/>
            <person name="Pangilinan J."/>
            <person name="Park H.-J."/>
            <person name="Ramirez L."/>
            <person name="Alfaro M."/>
            <person name="Sun H."/>
            <person name="Tritt A."/>
            <person name="Yoshinaga Y."/>
            <person name="Zwiers L.-H."/>
            <person name="Turgeon B."/>
            <person name="Goodwin S."/>
            <person name="Spatafora J."/>
            <person name="Crous P."/>
            <person name="Grigoriev I."/>
        </authorList>
    </citation>
    <scope>NUCLEOTIDE SEQUENCE</scope>
    <source>
        <strain evidence="2">CBS 130266</strain>
    </source>
</reference>
<dbReference type="AlphaFoldDB" id="A0A9P4NI58"/>
<evidence type="ECO:0000256" key="1">
    <source>
        <dbReference type="SAM" id="Phobius"/>
    </source>
</evidence>